<gene>
    <name evidence="3" type="ORF">FYJ59_07910</name>
</gene>
<dbReference type="Pfam" id="PF14501">
    <property type="entry name" value="HATPase_c_5"/>
    <property type="match status" value="1"/>
</dbReference>
<name>A0A6L5YKH4_9FIRM</name>
<feature type="domain" description="Sensor histidine kinase NatK-like C-terminal" evidence="2">
    <location>
        <begin position="331"/>
        <end position="425"/>
    </location>
</feature>
<evidence type="ECO:0000256" key="1">
    <source>
        <dbReference type="SAM" id="Phobius"/>
    </source>
</evidence>
<evidence type="ECO:0000313" key="4">
    <source>
        <dbReference type="Proteomes" id="UP000476055"/>
    </source>
</evidence>
<evidence type="ECO:0000259" key="2">
    <source>
        <dbReference type="Pfam" id="PF14501"/>
    </source>
</evidence>
<dbReference type="Proteomes" id="UP000476055">
    <property type="component" value="Unassembled WGS sequence"/>
</dbReference>
<dbReference type="InterPro" id="IPR032834">
    <property type="entry name" value="NatK-like_C"/>
</dbReference>
<keyword evidence="1" id="KW-0812">Transmembrane</keyword>
<keyword evidence="4" id="KW-1185">Reference proteome</keyword>
<feature type="transmembrane region" description="Helical" evidence="1">
    <location>
        <begin position="192"/>
        <end position="214"/>
    </location>
</feature>
<reference evidence="3 4" key="1">
    <citation type="submission" date="2019-08" db="EMBL/GenBank/DDBJ databases">
        <title>In-depth cultivation of the pig gut microbiome towards novel bacterial diversity and tailored functional studies.</title>
        <authorList>
            <person name="Wylensek D."/>
            <person name="Hitch T.C.A."/>
            <person name="Clavel T."/>
        </authorList>
    </citation>
    <scope>NUCLEOTIDE SEQUENCE [LARGE SCALE GENOMIC DNA]</scope>
    <source>
        <strain evidence="3 4">WCA3-601-WT-6H</strain>
    </source>
</reference>
<dbReference type="SUPFAM" id="SSF55874">
    <property type="entry name" value="ATPase domain of HSP90 chaperone/DNA topoisomerase II/histidine kinase"/>
    <property type="match status" value="1"/>
</dbReference>
<dbReference type="Gene3D" id="3.30.565.10">
    <property type="entry name" value="Histidine kinase-like ATPase, C-terminal domain"/>
    <property type="match status" value="1"/>
</dbReference>
<accession>A0A6L5YKH4</accession>
<dbReference type="AlphaFoldDB" id="A0A6L5YKH4"/>
<feature type="transmembrane region" description="Helical" evidence="1">
    <location>
        <begin position="38"/>
        <end position="56"/>
    </location>
</feature>
<protein>
    <submittedName>
        <fullName evidence="3">GHKL domain-containing protein</fullName>
    </submittedName>
</protein>
<keyword evidence="1" id="KW-1133">Transmembrane helix</keyword>
<dbReference type="RefSeq" id="WP_154496320.1">
    <property type="nucleotide sequence ID" value="NZ_VUMU01000008.1"/>
</dbReference>
<feature type="transmembrane region" description="Helical" evidence="1">
    <location>
        <begin position="89"/>
        <end position="111"/>
    </location>
</feature>
<keyword evidence="1" id="KW-0472">Membrane</keyword>
<feature type="transmembrane region" description="Helical" evidence="1">
    <location>
        <begin position="6"/>
        <end position="26"/>
    </location>
</feature>
<feature type="transmembrane region" description="Helical" evidence="1">
    <location>
        <begin position="162"/>
        <end position="180"/>
    </location>
</feature>
<evidence type="ECO:0000313" key="3">
    <source>
        <dbReference type="EMBL" id="MST58162.1"/>
    </source>
</evidence>
<organism evidence="3 4">
    <name type="scientific">Waltera intestinalis</name>
    <dbReference type="NCBI Taxonomy" id="2606635"/>
    <lineage>
        <taxon>Bacteria</taxon>
        <taxon>Bacillati</taxon>
        <taxon>Bacillota</taxon>
        <taxon>Clostridia</taxon>
        <taxon>Lachnospirales</taxon>
        <taxon>Lachnospiraceae</taxon>
        <taxon>Waltera</taxon>
    </lineage>
</organism>
<sequence length="429" mass="49557">MFCYIANFILWITGVITDSIIFCFAFDAKNEEIKRWKMIAGLVAVRVPFTICKFFYNSNAGIRTLCIFVAMLGMIIYAHLLLKGYLWQKVLFVILEVVCSFFAEMCVQIIWNDKFAQYDTLSLDMPFMLQMNVYIYMFLTILYVMCLFLWRKVLRKAYDLRVFLLFSVFPVSQILLVSSINDKIYTGITASGVITICGFFIGILSDIMLLYILLKQQSMQEMKVRILQMQMAWDAEHAHYEETESRRNELAKIRHDLNDHFIVIKELLNSGENGKANEMLDTLIDYVMSTKEYAYCADPIVNAVLNENEMICKERGISFTYAMQITAPLKLNPVVVCSIFSNLLKNAVAGATEAMNDDKRPYVNVKAYADAVYLHVIVQNSYTVGEVKKRRKGYGQEILRSLADKYDGQMEIKKEKGMYEVSISIRLEE</sequence>
<dbReference type="InterPro" id="IPR036890">
    <property type="entry name" value="HATPase_C_sf"/>
</dbReference>
<comment type="caution">
    <text evidence="3">The sequence shown here is derived from an EMBL/GenBank/DDBJ whole genome shotgun (WGS) entry which is preliminary data.</text>
</comment>
<dbReference type="EMBL" id="VUMU01000008">
    <property type="protein sequence ID" value="MST58162.1"/>
    <property type="molecule type" value="Genomic_DNA"/>
</dbReference>
<feature type="transmembrane region" description="Helical" evidence="1">
    <location>
        <begin position="131"/>
        <end position="150"/>
    </location>
</feature>
<feature type="transmembrane region" description="Helical" evidence="1">
    <location>
        <begin position="62"/>
        <end position="82"/>
    </location>
</feature>
<proteinExistence type="predicted"/>